<evidence type="ECO:0000313" key="3">
    <source>
        <dbReference type="Proteomes" id="UP000000768"/>
    </source>
</evidence>
<feature type="transmembrane region" description="Helical" evidence="1">
    <location>
        <begin position="244"/>
        <end position="261"/>
    </location>
</feature>
<dbReference type="Proteomes" id="UP000000768">
    <property type="component" value="Chromosome 2"/>
</dbReference>
<feature type="transmembrane region" description="Helical" evidence="1">
    <location>
        <begin position="6"/>
        <end position="27"/>
    </location>
</feature>
<feature type="transmembrane region" description="Helical" evidence="1">
    <location>
        <begin position="334"/>
        <end position="355"/>
    </location>
</feature>
<accession>A0A1W0W385</accession>
<feature type="transmembrane region" description="Helical" evidence="1">
    <location>
        <begin position="371"/>
        <end position="391"/>
    </location>
</feature>
<dbReference type="OMA" id="LWTRMSV"/>
<dbReference type="STRING" id="4558.A0A1W0W385"/>
<feature type="transmembrane region" description="Helical" evidence="1">
    <location>
        <begin position="98"/>
        <end position="115"/>
    </location>
</feature>
<keyword evidence="1" id="KW-0472">Membrane</keyword>
<feature type="transmembrane region" description="Helical" evidence="1">
    <location>
        <begin position="221"/>
        <end position="238"/>
    </location>
</feature>
<dbReference type="Gramene" id="OQU88830">
    <property type="protein sequence ID" value="OQU88830"/>
    <property type="gene ID" value="SORBI_3002G102132"/>
</dbReference>
<feature type="transmembrane region" description="Helical" evidence="1">
    <location>
        <begin position="34"/>
        <end position="53"/>
    </location>
</feature>
<proteinExistence type="predicted"/>
<feature type="transmembrane region" description="Helical" evidence="1">
    <location>
        <begin position="183"/>
        <end position="200"/>
    </location>
</feature>
<protein>
    <submittedName>
        <fullName evidence="2">Uncharacterized protein</fullName>
    </submittedName>
</protein>
<keyword evidence="1" id="KW-0812">Transmembrane</keyword>
<reference evidence="3" key="2">
    <citation type="journal article" date="2018" name="Plant J.">
        <title>The Sorghum bicolor reference genome: improved assembly, gene annotations, a transcriptome atlas, and signatures of genome organization.</title>
        <authorList>
            <person name="McCormick R.F."/>
            <person name="Truong S.K."/>
            <person name="Sreedasyam A."/>
            <person name="Jenkins J."/>
            <person name="Shu S."/>
            <person name="Sims D."/>
            <person name="Kennedy M."/>
            <person name="Amirebrahimi M."/>
            <person name="Weers B.D."/>
            <person name="McKinley B."/>
            <person name="Mattison A."/>
            <person name="Morishige D.T."/>
            <person name="Grimwood J."/>
            <person name="Schmutz J."/>
            <person name="Mullet J.E."/>
        </authorList>
    </citation>
    <scope>NUCLEOTIDE SEQUENCE [LARGE SCALE GENOMIC DNA]</scope>
    <source>
        <strain evidence="3">cv. BTx623</strain>
    </source>
</reference>
<dbReference type="InParanoid" id="A0A1W0W385"/>
<feature type="transmembrane region" description="Helical" evidence="1">
    <location>
        <begin position="302"/>
        <end position="322"/>
    </location>
</feature>
<reference evidence="2 3" key="1">
    <citation type="journal article" date="2009" name="Nature">
        <title>The Sorghum bicolor genome and the diversification of grasses.</title>
        <authorList>
            <person name="Paterson A.H."/>
            <person name="Bowers J.E."/>
            <person name="Bruggmann R."/>
            <person name="Dubchak I."/>
            <person name="Grimwood J."/>
            <person name="Gundlach H."/>
            <person name="Haberer G."/>
            <person name="Hellsten U."/>
            <person name="Mitros T."/>
            <person name="Poliakov A."/>
            <person name="Schmutz J."/>
            <person name="Spannagl M."/>
            <person name="Tang H."/>
            <person name="Wang X."/>
            <person name="Wicker T."/>
            <person name="Bharti A.K."/>
            <person name="Chapman J."/>
            <person name="Feltus F.A."/>
            <person name="Gowik U."/>
            <person name="Grigoriev I.V."/>
            <person name="Lyons E."/>
            <person name="Maher C.A."/>
            <person name="Martis M."/>
            <person name="Narechania A."/>
            <person name="Otillar R.P."/>
            <person name="Penning B.W."/>
            <person name="Salamov A.A."/>
            <person name="Wang Y."/>
            <person name="Zhang L."/>
            <person name="Carpita N.C."/>
            <person name="Freeling M."/>
            <person name="Gingle A.R."/>
            <person name="Hash C.T."/>
            <person name="Keller B."/>
            <person name="Klein P."/>
            <person name="Kresovich S."/>
            <person name="McCann M.C."/>
            <person name="Ming R."/>
            <person name="Peterson D.G."/>
            <person name="Mehboob-ur-Rahman"/>
            <person name="Ware D."/>
            <person name="Westhoff P."/>
            <person name="Mayer K.F."/>
            <person name="Messing J."/>
            <person name="Rokhsar D.S."/>
        </authorList>
    </citation>
    <scope>NUCLEOTIDE SEQUENCE [LARGE SCALE GENOMIC DNA]</scope>
    <source>
        <strain evidence="3">cv. BTx623</strain>
    </source>
</reference>
<evidence type="ECO:0000256" key="1">
    <source>
        <dbReference type="SAM" id="Phobius"/>
    </source>
</evidence>
<sequence length="412" mass="45834">MINENLSAFYSRGVPAVNIWMAVSFFAKMKHHQVSLTSPCTIMYLACLILSSLTDMEMNMMFVTGHFRGRWMMAYLSTILQISATTALVLFFNTTNTVAVFSLFGLVLALVIYFLRQVLSPGKVLGLRWLDFKELLNQRFEMAALVVEPSVAGLSGKVLGYSSNDLIGGGAGQYTTVVAPECFLFYSAVSGLLVVLFCTVPPALTFTSDIERTAIEYMPKIAYMALFFLVVATVVAAQKVLQEYVYLLCCPIAILALFLYLRDAHQAGPPGRRLPTTTQDLLPAEQRSLNDERQEEAKLSKYLFTSCISSILIAIMAIHSSYGSIGTTVSVSWSWRAFVGFGVCSILSHTVRILILDRMTDTKRYEFSRKFWLSVTCAAIIITADLAVFVICLHLDEVQTPKYILIELYSAL</sequence>
<dbReference type="EMBL" id="CM000761">
    <property type="protein sequence ID" value="OQU88830.1"/>
    <property type="molecule type" value="Genomic_DNA"/>
</dbReference>
<organism evidence="2 3">
    <name type="scientific">Sorghum bicolor</name>
    <name type="common">Sorghum</name>
    <name type="synonym">Sorghum vulgare</name>
    <dbReference type="NCBI Taxonomy" id="4558"/>
    <lineage>
        <taxon>Eukaryota</taxon>
        <taxon>Viridiplantae</taxon>
        <taxon>Streptophyta</taxon>
        <taxon>Embryophyta</taxon>
        <taxon>Tracheophyta</taxon>
        <taxon>Spermatophyta</taxon>
        <taxon>Magnoliopsida</taxon>
        <taxon>Liliopsida</taxon>
        <taxon>Poales</taxon>
        <taxon>Poaceae</taxon>
        <taxon>PACMAD clade</taxon>
        <taxon>Panicoideae</taxon>
        <taxon>Andropogonodae</taxon>
        <taxon>Andropogoneae</taxon>
        <taxon>Sorghinae</taxon>
        <taxon>Sorghum</taxon>
    </lineage>
</organism>
<keyword evidence="1" id="KW-1133">Transmembrane helix</keyword>
<feature type="transmembrane region" description="Helical" evidence="1">
    <location>
        <begin position="73"/>
        <end position="91"/>
    </location>
</feature>
<gene>
    <name evidence="2" type="ORF">SORBI_3002G102132</name>
</gene>
<dbReference type="FunCoup" id="A0A1W0W385">
    <property type="interactions" value="112"/>
</dbReference>
<keyword evidence="3" id="KW-1185">Reference proteome</keyword>
<dbReference type="AlphaFoldDB" id="A0A1W0W385"/>
<evidence type="ECO:0000313" key="2">
    <source>
        <dbReference type="EMBL" id="OQU88830.1"/>
    </source>
</evidence>
<name>A0A1W0W385_SORBI</name>